<proteinExistence type="inferred from homology"/>
<sequence length="568" mass="63873">MQSSLEFQENDEDDSKPNKKRTKFYDVYGPQGQADVVFKSPEDNSTLNLNDVQGLVTWVLGEGFMPSWVFIKNKPLIPKVVMLYMPGLDAALFLSQSKRLPNLKKFCRKPRPLLALSHISDGMQTVDALLTCKMKRKRDQLSSIMPKSTLISQQEKGCSDTDGVSFTELVKDIPFPITYYTLTEKELEENGYSVNQPGFLSTMPAPQGSFCEMLALDCEMCITSEGFELTRVTLVDVQGQVLIDKLVKPSNAITDYNTRFSGITSQMLDGVTTSLRDIQEEFLKLVYKETILVGHSLENDLLALKISHDLVIDTAVLYKHPRGSSHKTALRILTKRFLSREIQQSENGHDSIEDAKATMELALLKIRNGPDFGSLPSFMRKKLLSILSESGKTSSLIDNISVVKRYASESSHSIPVTSDDDALAKTNKEVKNDKVHFIWTQFSELQSYLKKQAEDSEILNKRLAEMMALLTCQKDLTKGKDFKLSASAELKQILARMDARIHKLYMALPTNAMLIICTGHGDTAVVHRLKRMLAEESESNFRREHIVEILEEVQAQAEVALCFVGVKH</sequence>
<accession>A0A6A4QG28</accession>
<dbReference type="GO" id="GO:0005634">
    <property type="term" value="C:nucleus"/>
    <property type="evidence" value="ECO:0007669"/>
    <property type="project" value="UniProtKB-SubCell"/>
</dbReference>
<dbReference type="InterPro" id="IPR034922">
    <property type="entry name" value="REX1-like_exo"/>
</dbReference>
<comment type="caution">
    <text evidence="9">The sequence shown here is derived from an EMBL/GenBank/DDBJ whole genome shotgun (WGS) entry which is preliminary data.</text>
</comment>
<evidence type="ECO:0000313" key="10">
    <source>
        <dbReference type="Proteomes" id="UP000447434"/>
    </source>
</evidence>
<keyword evidence="10" id="KW-1185">Reference proteome</keyword>
<dbReference type="AlphaFoldDB" id="A0A6A4QG28"/>
<organism evidence="9 10">
    <name type="scientific">Lupinus albus</name>
    <name type="common">White lupine</name>
    <name type="synonym">Lupinus termis</name>
    <dbReference type="NCBI Taxonomy" id="3870"/>
    <lineage>
        <taxon>Eukaryota</taxon>
        <taxon>Viridiplantae</taxon>
        <taxon>Streptophyta</taxon>
        <taxon>Embryophyta</taxon>
        <taxon>Tracheophyta</taxon>
        <taxon>Spermatophyta</taxon>
        <taxon>Magnoliopsida</taxon>
        <taxon>eudicotyledons</taxon>
        <taxon>Gunneridae</taxon>
        <taxon>Pentapetalae</taxon>
        <taxon>rosids</taxon>
        <taxon>fabids</taxon>
        <taxon>Fabales</taxon>
        <taxon>Fabaceae</taxon>
        <taxon>Papilionoideae</taxon>
        <taxon>50 kb inversion clade</taxon>
        <taxon>genistoids sensu lato</taxon>
        <taxon>core genistoids</taxon>
        <taxon>Genisteae</taxon>
        <taxon>Lupinus</taxon>
    </lineage>
</organism>
<keyword evidence="5" id="KW-0269">Exonuclease</keyword>
<keyword evidence="4" id="KW-0378">Hydrolase</keyword>
<dbReference type="PANTHER" id="PTHR12801">
    <property type="entry name" value="RNA EXONUCLEASE REXO1 / RECO3 FAMILY MEMBER-RELATED"/>
    <property type="match status" value="1"/>
</dbReference>
<dbReference type="Gene3D" id="3.30.420.10">
    <property type="entry name" value="Ribonuclease H-like superfamily/Ribonuclease H"/>
    <property type="match status" value="1"/>
</dbReference>
<evidence type="ECO:0000256" key="3">
    <source>
        <dbReference type="ARBA" id="ARBA00022722"/>
    </source>
</evidence>
<feature type="region of interest" description="Disordered" evidence="7">
    <location>
        <begin position="1"/>
        <end position="23"/>
    </location>
</feature>
<dbReference type="SMART" id="SM00479">
    <property type="entry name" value="EXOIII"/>
    <property type="match status" value="1"/>
</dbReference>
<dbReference type="FunFam" id="3.30.420.10:FF:000019">
    <property type="entry name" value="RNA exonuclease NEF-sp"/>
    <property type="match status" value="1"/>
</dbReference>
<dbReference type="EMBL" id="WOCE01000006">
    <property type="protein sequence ID" value="KAE9612489.1"/>
    <property type="molecule type" value="Genomic_DNA"/>
</dbReference>
<dbReference type="GO" id="GO:0003676">
    <property type="term" value="F:nucleic acid binding"/>
    <property type="evidence" value="ECO:0007669"/>
    <property type="project" value="InterPro"/>
</dbReference>
<evidence type="ECO:0000259" key="8">
    <source>
        <dbReference type="SMART" id="SM00479"/>
    </source>
</evidence>
<dbReference type="InterPro" id="IPR012337">
    <property type="entry name" value="RNaseH-like_sf"/>
</dbReference>
<evidence type="ECO:0000256" key="2">
    <source>
        <dbReference type="ARBA" id="ARBA00006357"/>
    </source>
</evidence>
<dbReference type="CDD" id="cd06145">
    <property type="entry name" value="REX1_like"/>
    <property type="match status" value="1"/>
</dbReference>
<evidence type="ECO:0000256" key="4">
    <source>
        <dbReference type="ARBA" id="ARBA00022801"/>
    </source>
</evidence>
<gene>
    <name evidence="9" type="ORF">Lalb_Chr06g0173651</name>
</gene>
<reference evidence="10" key="1">
    <citation type="journal article" date="2020" name="Nat. Commun.">
        <title>Genome sequence of the cluster root forming white lupin.</title>
        <authorList>
            <person name="Hufnagel B."/>
            <person name="Marques A."/>
            <person name="Soriano A."/>
            <person name="Marques L."/>
            <person name="Divol F."/>
            <person name="Doumas P."/>
            <person name="Sallet E."/>
            <person name="Mancinotti D."/>
            <person name="Carrere S."/>
            <person name="Marande W."/>
            <person name="Arribat S."/>
            <person name="Keller J."/>
            <person name="Huneau C."/>
            <person name="Blein T."/>
            <person name="Aime D."/>
            <person name="Laguerre M."/>
            <person name="Taylor J."/>
            <person name="Schubert V."/>
            <person name="Nelson M."/>
            <person name="Geu-Flores F."/>
            <person name="Crespi M."/>
            <person name="Gallardo-Guerrero K."/>
            <person name="Delaux P.-M."/>
            <person name="Salse J."/>
            <person name="Berges H."/>
            <person name="Guyot R."/>
            <person name="Gouzy J."/>
            <person name="Peret B."/>
        </authorList>
    </citation>
    <scope>NUCLEOTIDE SEQUENCE [LARGE SCALE GENOMIC DNA]</scope>
    <source>
        <strain evidence="10">cv. Amiga</strain>
    </source>
</reference>
<evidence type="ECO:0000313" key="9">
    <source>
        <dbReference type="EMBL" id="KAE9612489.1"/>
    </source>
</evidence>
<protein>
    <submittedName>
        <fullName evidence="9">Putative exoribonuclease II</fullName>
    </submittedName>
</protein>
<evidence type="ECO:0000256" key="5">
    <source>
        <dbReference type="ARBA" id="ARBA00022839"/>
    </source>
</evidence>
<comment type="similarity">
    <text evidence="2">Belongs to the REXO1/REXO3 family.</text>
</comment>
<keyword evidence="6" id="KW-0539">Nucleus</keyword>
<evidence type="ECO:0000256" key="7">
    <source>
        <dbReference type="SAM" id="MobiDB-lite"/>
    </source>
</evidence>
<keyword evidence="3" id="KW-0540">Nuclease</keyword>
<dbReference type="PANTHER" id="PTHR12801:SF157">
    <property type="entry name" value="SMALL RNA DEGRADING NUCLEASE 5"/>
    <property type="match status" value="1"/>
</dbReference>
<dbReference type="GO" id="GO:0004527">
    <property type="term" value="F:exonuclease activity"/>
    <property type="evidence" value="ECO:0007669"/>
    <property type="project" value="UniProtKB-KW"/>
</dbReference>
<dbReference type="OrthoDB" id="206335at2759"/>
<name>A0A6A4QG28_LUPAL</name>
<evidence type="ECO:0000256" key="6">
    <source>
        <dbReference type="ARBA" id="ARBA00023242"/>
    </source>
</evidence>
<feature type="domain" description="Exonuclease" evidence="8">
    <location>
        <begin position="212"/>
        <end position="371"/>
    </location>
</feature>
<dbReference type="InterPro" id="IPR013520">
    <property type="entry name" value="Ribonucl_H"/>
</dbReference>
<dbReference type="SUPFAM" id="SSF53098">
    <property type="entry name" value="Ribonuclease H-like"/>
    <property type="match status" value="1"/>
</dbReference>
<evidence type="ECO:0000256" key="1">
    <source>
        <dbReference type="ARBA" id="ARBA00004123"/>
    </source>
</evidence>
<dbReference type="Pfam" id="PF00929">
    <property type="entry name" value="RNase_T"/>
    <property type="match status" value="1"/>
</dbReference>
<dbReference type="InterPro" id="IPR036397">
    <property type="entry name" value="RNaseH_sf"/>
</dbReference>
<comment type="subcellular location">
    <subcellularLocation>
        <location evidence="1">Nucleus</location>
    </subcellularLocation>
</comment>
<dbReference type="InterPro" id="IPR047021">
    <property type="entry name" value="REXO1/3/4-like"/>
</dbReference>
<dbReference type="Proteomes" id="UP000447434">
    <property type="component" value="Chromosome 6"/>
</dbReference>